<keyword evidence="3" id="KW-1003">Cell membrane</keyword>
<feature type="region of interest" description="Disordered" evidence="7">
    <location>
        <begin position="134"/>
        <end position="163"/>
    </location>
</feature>
<keyword evidence="4" id="KW-0812">Transmembrane</keyword>
<comment type="subcellular location">
    <subcellularLocation>
        <location evidence="1">Cell membrane</location>
    </subcellularLocation>
</comment>
<feature type="compositionally biased region" description="Low complexity" evidence="7">
    <location>
        <begin position="134"/>
        <end position="146"/>
    </location>
</feature>
<organism evidence="9 10">
    <name type="scientific">Modestobacter versicolor</name>
    <dbReference type="NCBI Taxonomy" id="429133"/>
    <lineage>
        <taxon>Bacteria</taxon>
        <taxon>Bacillati</taxon>
        <taxon>Actinomycetota</taxon>
        <taxon>Actinomycetes</taxon>
        <taxon>Geodermatophilales</taxon>
        <taxon>Geodermatophilaceae</taxon>
        <taxon>Modestobacter</taxon>
    </lineage>
</organism>
<name>A0A839YBX4_9ACTN</name>
<dbReference type="InterPro" id="IPR050051">
    <property type="entry name" value="EccE_dom"/>
</dbReference>
<dbReference type="RefSeq" id="WP_183513962.1">
    <property type="nucleotide sequence ID" value="NZ_JACIBU010000001.1"/>
</dbReference>
<feature type="region of interest" description="Disordered" evidence="7">
    <location>
        <begin position="1"/>
        <end position="68"/>
    </location>
</feature>
<evidence type="ECO:0000313" key="9">
    <source>
        <dbReference type="EMBL" id="MBB3677834.1"/>
    </source>
</evidence>
<evidence type="ECO:0000256" key="5">
    <source>
        <dbReference type="ARBA" id="ARBA00022989"/>
    </source>
</evidence>
<comment type="similarity">
    <text evidence="2">Belongs to the EccE family.</text>
</comment>
<sequence>MSDDLPGVVRGRSGRAVPPSAEPAAPVPPSPPPTQPPAGPVPPAAPRPDVTWEVTAPAPVPPPGSAAVATAPPLVAAQPAAAAAPADPLAEPAAEVVSSASTETVGASRARARATAAGQAAAVARGEEGSVAVGEAQAARAGAVPPRGGPLPPGSPGRPRPRRPAGRLWGVHLGQLLVWELVVLTLVVLAREPWPARIAVGVPALLLLVLTAVRARGRWLFQWVGAWLRFRSRRRSRPLGADPAGAVLTAVTPGAVLGTLPLDGEPAALLEHAGGLTAVLEVRLGAGPESRAEARLLPPLSLLLPAADEESEVAVQVLVRSVPAPVLPAGDDPAAISYRELTGGQVPARRRCWVALQVQHTAEDVPAAEQRAVLAAAVQRVQRRLRKAGLTGTPVSPEQLPTDLLEVAGAEAAPAGTVREDWSTWTAGGPPQASWRFAAWPDLADPRCQRLVEDLLGLPVLATTVAVAARRVGTDDVELEAAVRTGLPTRAALGPVHRALTELADGHGARLRRLTGEQAAGAAGTLPLGGFLR</sequence>
<keyword evidence="5" id="KW-1133">Transmembrane helix</keyword>
<evidence type="ECO:0000256" key="7">
    <source>
        <dbReference type="SAM" id="MobiDB-lite"/>
    </source>
</evidence>
<gene>
    <name evidence="9" type="ORF">FHX36_003569</name>
</gene>
<evidence type="ECO:0000256" key="2">
    <source>
        <dbReference type="ARBA" id="ARBA00007759"/>
    </source>
</evidence>
<keyword evidence="6" id="KW-0472">Membrane</keyword>
<dbReference type="AlphaFoldDB" id="A0A839YBX4"/>
<evidence type="ECO:0000259" key="8">
    <source>
        <dbReference type="Pfam" id="PF11203"/>
    </source>
</evidence>
<feature type="compositionally biased region" description="Pro residues" evidence="7">
    <location>
        <begin position="25"/>
        <end position="46"/>
    </location>
</feature>
<dbReference type="InterPro" id="IPR021368">
    <property type="entry name" value="T7SS_EccE"/>
</dbReference>
<accession>A0A839YBX4</accession>
<dbReference type="GO" id="GO:0005886">
    <property type="term" value="C:plasma membrane"/>
    <property type="evidence" value="ECO:0007669"/>
    <property type="project" value="UniProtKB-SubCell"/>
</dbReference>
<evidence type="ECO:0000313" key="10">
    <source>
        <dbReference type="Proteomes" id="UP000580718"/>
    </source>
</evidence>
<dbReference type="EMBL" id="JACIBU010000001">
    <property type="protein sequence ID" value="MBB3677834.1"/>
    <property type="molecule type" value="Genomic_DNA"/>
</dbReference>
<dbReference type="NCBIfam" id="TIGR03923">
    <property type="entry name" value="T7SS_EccE"/>
    <property type="match status" value="1"/>
</dbReference>
<evidence type="ECO:0000256" key="6">
    <source>
        <dbReference type="ARBA" id="ARBA00023136"/>
    </source>
</evidence>
<evidence type="ECO:0000256" key="4">
    <source>
        <dbReference type="ARBA" id="ARBA00022692"/>
    </source>
</evidence>
<comment type="caution">
    <text evidence="9">The sequence shown here is derived from an EMBL/GenBank/DDBJ whole genome shotgun (WGS) entry which is preliminary data.</text>
</comment>
<feature type="compositionally biased region" description="Pro residues" evidence="7">
    <location>
        <begin position="147"/>
        <end position="158"/>
    </location>
</feature>
<dbReference type="Proteomes" id="UP000580718">
    <property type="component" value="Unassembled WGS sequence"/>
</dbReference>
<feature type="domain" description="Type VII secretion system protein EccE" evidence="8">
    <location>
        <begin position="347"/>
        <end position="434"/>
    </location>
</feature>
<dbReference type="Pfam" id="PF11203">
    <property type="entry name" value="EccE"/>
    <property type="match status" value="1"/>
</dbReference>
<evidence type="ECO:0000256" key="3">
    <source>
        <dbReference type="ARBA" id="ARBA00022475"/>
    </source>
</evidence>
<protein>
    <submittedName>
        <fullName evidence="9">Type VII secretion protein EccE</fullName>
    </submittedName>
</protein>
<evidence type="ECO:0000256" key="1">
    <source>
        <dbReference type="ARBA" id="ARBA00004236"/>
    </source>
</evidence>
<reference evidence="9 10" key="1">
    <citation type="submission" date="2020-08" db="EMBL/GenBank/DDBJ databases">
        <title>Sequencing the genomes of 1000 actinobacteria strains.</title>
        <authorList>
            <person name="Klenk H.-P."/>
        </authorList>
    </citation>
    <scope>NUCLEOTIDE SEQUENCE [LARGE SCALE GENOMIC DNA]</scope>
    <source>
        <strain evidence="9 10">DSM 16678</strain>
    </source>
</reference>
<proteinExistence type="inferred from homology"/>